<evidence type="ECO:0000259" key="3">
    <source>
        <dbReference type="PROSITE" id="PS50405"/>
    </source>
</evidence>
<dbReference type="SUPFAM" id="SSF52833">
    <property type="entry name" value="Thioredoxin-like"/>
    <property type="match status" value="1"/>
</dbReference>
<dbReference type="Gene3D" id="1.20.1050.10">
    <property type="match status" value="1"/>
</dbReference>
<dbReference type="PROSITE" id="PS50404">
    <property type="entry name" value="GST_NTER"/>
    <property type="match status" value="1"/>
</dbReference>
<dbReference type="SFLD" id="SFLDG01151">
    <property type="entry name" value="Main.2:_Nu-like"/>
    <property type="match status" value="1"/>
</dbReference>
<dbReference type="Gene3D" id="3.40.30.10">
    <property type="entry name" value="Glutaredoxin"/>
    <property type="match status" value="1"/>
</dbReference>
<organism evidence="4 5">
    <name type="scientific">Rhodovibrio sodomensis</name>
    <dbReference type="NCBI Taxonomy" id="1088"/>
    <lineage>
        <taxon>Bacteria</taxon>
        <taxon>Pseudomonadati</taxon>
        <taxon>Pseudomonadota</taxon>
        <taxon>Alphaproteobacteria</taxon>
        <taxon>Rhodospirillales</taxon>
        <taxon>Rhodovibrionaceae</taxon>
        <taxon>Rhodovibrio</taxon>
    </lineage>
</organism>
<evidence type="ECO:0000313" key="4">
    <source>
        <dbReference type="EMBL" id="MBK1667162.1"/>
    </source>
</evidence>
<sequence length="212" mass="24309">MLTIDLYTFGTPNGHKVSIMLEELGLDYTVHKVDISKDQQFDPAFLKISPNNKIPAIVDHRGPEGHPLPLFETGAILMYLAEKTGQFWPRDPEPYWRTVEWLMWQMGGFGPMLGQANHFNKLAKETVPYGQQRYTGEARRLYGVLDTRLAKVPYVAGEAYTIADIATWPWARFHPWHGVEDLAEFPNLKRWYDEIAARPAVARGLNVPKQEE</sequence>
<dbReference type="CDD" id="cd10291">
    <property type="entry name" value="GST_C_YfcG_like"/>
    <property type="match status" value="1"/>
</dbReference>
<dbReference type="EMBL" id="NRRL01000004">
    <property type="protein sequence ID" value="MBK1667162.1"/>
    <property type="molecule type" value="Genomic_DNA"/>
</dbReference>
<accession>A0ABS1DB67</accession>
<comment type="similarity">
    <text evidence="1">Belongs to the GST superfamily.</text>
</comment>
<feature type="domain" description="GST C-terminal" evidence="3">
    <location>
        <begin position="91"/>
        <end position="212"/>
    </location>
</feature>
<feature type="domain" description="GST N-terminal" evidence="2">
    <location>
        <begin position="1"/>
        <end position="88"/>
    </location>
</feature>
<dbReference type="InterPro" id="IPR036282">
    <property type="entry name" value="Glutathione-S-Trfase_C_sf"/>
</dbReference>
<gene>
    <name evidence="4" type="ORF">CKO28_03770</name>
</gene>
<dbReference type="PANTHER" id="PTHR44051">
    <property type="entry name" value="GLUTATHIONE S-TRANSFERASE-RELATED"/>
    <property type="match status" value="1"/>
</dbReference>
<evidence type="ECO:0000259" key="2">
    <source>
        <dbReference type="PROSITE" id="PS50404"/>
    </source>
</evidence>
<dbReference type="CDD" id="cd03048">
    <property type="entry name" value="GST_N_Ure2p_like"/>
    <property type="match status" value="1"/>
</dbReference>
<dbReference type="InterPro" id="IPR040079">
    <property type="entry name" value="Glutathione_S-Trfase"/>
</dbReference>
<dbReference type="InterPro" id="IPR004046">
    <property type="entry name" value="GST_C"/>
</dbReference>
<reference evidence="4 5" key="1">
    <citation type="journal article" date="2020" name="Microorganisms">
        <title>Osmotic Adaptation and Compatible Solute Biosynthesis of Phototrophic Bacteria as Revealed from Genome Analyses.</title>
        <authorList>
            <person name="Imhoff J.F."/>
            <person name="Rahn T."/>
            <person name="Kunzel S."/>
            <person name="Keller A."/>
            <person name="Neulinger S.C."/>
        </authorList>
    </citation>
    <scope>NUCLEOTIDE SEQUENCE [LARGE SCALE GENOMIC DNA]</scope>
    <source>
        <strain evidence="4 5">DSM 9895</strain>
    </source>
</reference>
<dbReference type="InterPro" id="IPR010987">
    <property type="entry name" value="Glutathione-S-Trfase_C-like"/>
</dbReference>
<name>A0ABS1DB67_9PROT</name>
<protein>
    <submittedName>
        <fullName evidence="4">Glutathione S-transferase</fullName>
    </submittedName>
</protein>
<dbReference type="Pfam" id="PF00043">
    <property type="entry name" value="GST_C"/>
    <property type="match status" value="1"/>
</dbReference>
<comment type="caution">
    <text evidence="4">The sequence shown here is derived from an EMBL/GenBank/DDBJ whole genome shotgun (WGS) entry which is preliminary data.</text>
</comment>
<evidence type="ECO:0000313" key="5">
    <source>
        <dbReference type="Proteomes" id="UP001296873"/>
    </source>
</evidence>
<proteinExistence type="inferred from homology"/>
<dbReference type="SUPFAM" id="SSF47616">
    <property type="entry name" value="GST C-terminal domain-like"/>
    <property type="match status" value="1"/>
</dbReference>
<dbReference type="Pfam" id="PF02798">
    <property type="entry name" value="GST_N"/>
    <property type="match status" value="1"/>
</dbReference>
<keyword evidence="5" id="KW-1185">Reference proteome</keyword>
<dbReference type="InterPro" id="IPR036249">
    <property type="entry name" value="Thioredoxin-like_sf"/>
</dbReference>
<evidence type="ECO:0000256" key="1">
    <source>
        <dbReference type="RuleBase" id="RU003494"/>
    </source>
</evidence>
<dbReference type="SFLD" id="SFLDG00358">
    <property type="entry name" value="Main_(cytGST)"/>
    <property type="match status" value="1"/>
</dbReference>
<dbReference type="SFLD" id="SFLDS00019">
    <property type="entry name" value="Glutathione_Transferase_(cytos"/>
    <property type="match status" value="1"/>
</dbReference>
<dbReference type="InterPro" id="IPR004045">
    <property type="entry name" value="Glutathione_S-Trfase_N"/>
</dbReference>
<dbReference type="PROSITE" id="PS50405">
    <property type="entry name" value="GST_CTER"/>
    <property type="match status" value="1"/>
</dbReference>
<dbReference type="PANTHER" id="PTHR44051:SF19">
    <property type="entry name" value="DISULFIDE-BOND OXIDOREDUCTASE YFCG"/>
    <property type="match status" value="1"/>
</dbReference>
<dbReference type="Proteomes" id="UP001296873">
    <property type="component" value="Unassembled WGS sequence"/>
</dbReference>